<dbReference type="EMBL" id="CP021434">
    <property type="protein sequence ID" value="ARU61025.1"/>
    <property type="molecule type" value="Genomic_DNA"/>
</dbReference>
<keyword evidence="2" id="KW-1185">Reference proteome</keyword>
<evidence type="ECO:0000313" key="2">
    <source>
        <dbReference type="Proteomes" id="UP000195437"/>
    </source>
</evidence>
<dbReference type="AlphaFoldDB" id="A0A1Y0INC7"/>
<evidence type="ECO:0000313" key="1">
    <source>
        <dbReference type="EMBL" id="ARU61025.1"/>
    </source>
</evidence>
<dbReference type="RefSeq" id="WP_087456410.1">
    <property type="nucleotide sequence ID" value="NZ_CP021434.1"/>
</dbReference>
<reference evidence="2" key="1">
    <citation type="submission" date="2017-05" db="EMBL/GenBank/DDBJ databases">
        <authorList>
            <person name="Sung H."/>
        </authorList>
    </citation>
    <scope>NUCLEOTIDE SEQUENCE [LARGE SCALE GENOMIC DNA]</scope>
    <source>
        <strain evidence="2">AR23208</strain>
    </source>
</reference>
<dbReference type="Proteomes" id="UP000195437">
    <property type="component" value="Chromosome"/>
</dbReference>
<accession>A0A1Y0INC7</accession>
<organism evidence="1 2">
    <name type="scientific">Tumebacillus avium</name>
    <dbReference type="NCBI Taxonomy" id="1903704"/>
    <lineage>
        <taxon>Bacteria</taxon>
        <taxon>Bacillati</taxon>
        <taxon>Bacillota</taxon>
        <taxon>Bacilli</taxon>
        <taxon>Bacillales</taxon>
        <taxon>Alicyclobacillaceae</taxon>
        <taxon>Tumebacillus</taxon>
    </lineage>
</organism>
<dbReference type="KEGG" id="tum:CBW65_07975"/>
<name>A0A1Y0INC7_9BACL</name>
<sequence length="330" mass="37359">MRKHTADVCRVFGNSYLVVVDGQPIYQTQHAFTAGRMAERLQRVFDEARRLDGLTVSVQEGRYAVRSAETVILEVDVEESPYAWLQASVLVENLRQALQQNRQTGDVVQLPFQPVTVIHKDVQEVKVPVPNPSAEEHLPELDVLLESFETDVGTVAVYRKRMDRENVYAGLITAAKVYDLVPISNMLSWDQTSAQVIRLVGEDIPFLRIQGVVGANNVRTIYYRMDREFPEPVLEVDGSIVEIDLDNDGKKEIVLSSGIPPLTITFMWAEDRFQEAFVNLTLKANAVTFNPETKLFDAYFTPPDETRPEPEKKTYKYENGKLIEVPTTPA</sequence>
<proteinExistence type="predicted"/>
<dbReference type="OrthoDB" id="2624422at2"/>
<protein>
    <submittedName>
        <fullName evidence="1">Uncharacterized protein</fullName>
    </submittedName>
</protein>
<gene>
    <name evidence="1" type="ORF">CBW65_07975</name>
</gene>